<organism evidence="2 3">
    <name type="scientific">Byssochlamys spectabilis</name>
    <name type="common">Paecilomyces variotii</name>
    <dbReference type="NCBI Taxonomy" id="264951"/>
    <lineage>
        <taxon>Eukaryota</taxon>
        <taxon>Fungi</taxon>
        <taxon>Dikarya</taxon>
        <taxon>Ascomycota</taxon>
        <taxon>Pezizomycotina</taxon>
        <taxon>Eurotiomycetes</taxon>
        <taxon>Eurotiomycetidae</taxon>
        <taxon>Eurotiales</taxon>
        <taxon>Thermoascaceae</taxon>
        <taxon>Paecilomyces</taxon>
    </lineage>
</organism>
<name>A0A443I8E6_BYSSP</name>
<keyword evidence="3" id="KW-1185">Reference proteome</keyword>
<reference evidence="2 3" key="1">
    <citation type="journal article" date="2018" name="Front. Microbiol.">
        <title>Genomic and genetic insights into a cosmopolitan fungus, Paecilomyces variotii (Eurotiales).</title>
        <authorList>
            <person name="Urquhart A.S."/>
            <person name="Mondo S.J."/>
            <person name="Makela M.R."/>
            <person name="Hane J.K."/>
            <person name="Wiebenga A."/>
            <person name="He G."/>
            <person name="Mihaltcheva S."/>
            <person name="Pangilinan J."/>
            <person name="Lipzen A."/>
            <person name="Barry K."/>
            <person name="de Vries R.P."/>
            <person name="Grigoriev I.V."/>
            <person name="Idnurm A."/>
        </authorList>
    </citation>
    <scope>NUCLEOTIDE SEQUENCE [LARGE SCALE GENOMIC DNA]</scope>
    <source>
        <strain evidence="2 3">CBS 101075</strain>
    </source>
</reference>
<dbReference type="AlphaFoldDB" id="A0A443I8E6"/>
<accession>A0A443I8E6</accession>
<dbReference type="RefSeq" id="XP_028489992.1">
    <property type="nucleotide sequence ID" value="XM_028633788.1"/>
</dbReference>
<feature type="region of interest" description="Disordered" evidence="1">
    <location>
        <begin position="157"/>
        <end position="198"/>
    </location>
</feature>
<dbReference type="EMBL" id="RCNU01000001">
    <property type="protein sequence ID" value="RWR00348.1"/>
    <property type="molecule type" value="Genomic_DNA"/>
</dbReference>
<evidence type="ECO:0000313" key="2">
    <source>
        <dbReference type="EMBL" id="RWR00348.1"/>
    </source>
</evidence>
<comment type="caution">
    <text evidence="2">The sequence shown here is derived from an EMBL/GenBank/DDBJ whole genome shotgun (WGS) entry which is preliminary data.</text>
</comment>
<feature type="region of interest" description="Disordered" evidence="1">
    <location>
        <begin position="440"/>
        <end position="459"/>
    </location>
</feature>
<evidence type="ECO:0000256" key="1">
    <source>
        <dbReference type="SAM" id="MobiDB-lite"/>
    </source>
</evidence>
<dbReference type="Proteomes" id="UP000283841">
    <property type="component" value="Unassembled WGS sequence"/>
</dbReference>
<protein>
    <submittedName>
        <fullName evidence="2">Uncharacterized protein</fullName>
    </submittedName>
</protein>
<proteinExistence type="predicted"/>
<evidence type="ECO:0000313" key="3">
    <source>
        <dbReference type="Proteomes" id="UP000283841"/>
    </source>
</evidence>
<dbReference type="VEuPathDB" id="FungiDB:C8Q69DRAFT_56213"/>
<feature type="compositionally biased region" description="Basic and acidic residues" evidence="1">
    <location>
        <begin position="182"/>
        <end position="197"/>
    </location>
</feature>
<dbReference type="GeneID" id="39603065"/>
<dbReference type="STRING" id="264951.A0A443I8E6"/>
<gene>
    <name evidence="2" type="ORF">C8Q69DRAFT_56213</name>
</gene>
<sequence>MFSLSRGSSKRQASLPQEDRSRYYDFVDTPIFYRPESPLIERPEFSPETMGKLRCSCMLLFHHIETGQPSTLSYQPETETVDRFYAQRQSAQETWDRSPNQNGYLFPMDNKDEVFKKEKYDSGVALGASSPDMNERRRRILMMDAREHRVSRAYADYQQNGSAAGTGATRLYESESDSEPEDYSRLSNARDETHNMDDSGFMSAREQSPEHLSTSGIEHMIDQSLAGLEGKQVDTLHQSFEPPVSFDPSLLSTIPPQDTMVPTEGQAESEFDDSDVDPWIGFSGSKLPCRVPSLSRPKSMSKRSRGASDIRSDGESNGPAMVNGSEGVAIIIDADGEKRVMSAAEERQRRLDLQNAVMEKMCTGVITAEEERQRQLQLQRAVAEKMTGSIGVITATSVSGHQEKPADGADYSLWPSTKSEHIQPGQYGTRMANQLGGPKSPTFFPNMDKDTTHKKKHGLRRKLSVLGLGKKKSSAVTASFG</sequence>
<feature type="region of interest" description="Disordered" evidence="1">
    <location>
        <begin position="290"/>
        <end position="323"/>
    </location>
</feature>